<dbReference type="EMBL" id="JAPTSV010000008">
    <property type="protein sequence ID" value="KAJ1525392.1"/>
    <property type="molecule type" value="Genomic_DNA"/>
</dbReference>
<evidence type="ECO:0000256" key="8">
    <source>
        <dbReference type="ARBA" id="ARBA00054674"/>
    </source>
</evidence>
<reference evidence="13" key="1">
    <citation type="submission" date="2022-12" db="EMBL/GenBank/DDBJ databases">
        <title>Chromosome-level genome assembly of the bean flower thrips Megalurothrips usitatus.</title>
        <authorList>
            <person name="Ma L."/>
            <person name="Liu Q."/>
            <person name="Li H."/>
            <person name="Cai W."/>
        </authorList>
    </citation>
    <scope>NUCLEOTIDE SEQUENCE</scope>
    <source>
        <strain evidence="13">Cailab_2022a</strain>
    </source>
</reference>
<dbReference type="AlphaFoldDB" id="A0AAV7XPN7"/>
<keyword evidence="6" id="KW-0460">Magnesium</keyword>
<dbReference type="InterPro" id="IPR004385">
    <property type="entry name" value="NDP_pyrophosphatase"/>
</dbReference>
<dbReference type="GO" id="GO:0046872">
    <property type="term" value="F:metal ion binding"/>
    <property type="evidence" value="ECO:0007669"/>
    <property type="project" value="InterPro"/>
</dbReference>
<evidence type="ECO:0000259" key="12">
    <source>
        <dbReference type="PROSITE" id="PS51462"/>
    </source>
</evidence>
<evidence type="ECO:0000256" key="6">
    <source>
        <dbReference type="ARBA" id="ARBA00022842"/>
    </source>
</evidence>
<dbReference type="GO" id="GO:0008768">
    <property type="term" value="F:UDP-sugar diphosphatase activity"/>
    <property type="evidence" value="ECO:0007669"/>
    <property type="project" value="UniProtKB-EC"/>
</dbReference>
<comment type="catalytic activity">
    <reaction evidence="7">
        <text>UDP-sugar + H2O = UMP + alpha-D-aldose 1-phosphate.</text>
        <dbReference type="EC" id="3.6.1.45"/>
    </reaction>
</comment>
<proteinExistence type="predicted"/>
<accession>A0AAV7XPN7</accession>
<comment type="caution">
    <text evidence="13">The sequence shown here is derived from an EMBL/GenBank/DDBJ whole genome shotgun (WGS) entry which is preliminary data.</text>
</comment>
<evidence type="ECO:0000256" key="9">
    <source>
        <dbReference type="ARBA" id="ARBA00066480"/>
    </source>
</evidence>
<dbReference type="GO" id="GO:0006753">
    <property type="term" value="P:nucleoside phosphate metabolic process"/>
    <property type="evidence" value="ECO:0007669"/>
    <property type="project" value="TreeGrafter"/>
</dbReference>
<dbReference type="Pfam" id="PF00293">
    <property type="entry name" value="NUDIX"/>
    <property type="match status" value="1"/>
</dbReference>
<feature type="domain" description="Nudix hydrolase" evidence="12">
    <location>
        <begin position="42"/>
        <end position="201"/>
    </location>
</feature>
<dbReference type="PANTHER" id="PTHR11839">
    <property type="entry name" value="UDP/ADP-SUGAR PYROPHOSPHATASE"/>
    <property type="match status" value="1"/>
</dbReference>
<dbReference type="InterPro" id="IPR000086">
    <property type="entry name" value="NUDIX_hydrolase_dom"/>
</dbReference>
<dbReference type="NCBIfam" id="TIGR00052">
    <property type="entry name" value="nudix-type nucleoside diphosphatase, YffH/AdpP family"/>
    <property type="match status" value="1"/>
</dbReference>
<dbReference type="EC" id="3.6.1.45" evidence="9"/>
<dbReference type="SUPFAM" id="SSF55811">
    <property type="entry name" value="Nudix"/>
    <property type="match status" value="1"/>
</dbReference>
<comment type="cofactor">
    <cofactor evidence="1">
        <name>Mg(2+)</name>
        <dbReference type="ChEBI" id="CHEBI:18420"/>
    </cofactor>
</comment>
<dbReference type="CDD" id="cd18887">
    <property type="entry name" value="NUDIX_UGPPase_Nudt14"/>
    <property type="match status" value="1"/>
</dbReference>
<protein>
    <recommendedName>
        <fullName evidence="10">Uridine diphosphate glucose pyrophosphatase NUDT14</fullName>
        <ecNumber evidence="9">3.6.1.45</ecNumber>
    </recommendedName>
    <alternativeName>
        <fullName evidence="11">Nucleoside diphosphate-linked moiety X motif 14</fullName>
    </alternativeName>
</protein>
<dbReference type="PANTHER" id="PTHR11839:SF15">
    <property type="entry name" value="URIDINE DIPHOSPHATE GLUCOSE PYROPHOSPHATASE NUDT14"/>
    <property type="match status" value="1"/>
</dbReference>
<sequence length="214" mass="23988">MAMQNLVIDDMKVSAFKESAFVKPLSLEFKQNGKQRKWDMIKVHDSVIIVIFNINRQKLILVKQFRPAIYYSSVPAVDKENGTIDTSKYPPSLGITLEFCAGIVDKSKSLVETARDEVLEECGYDVPIDKIQKFKTVRAGVSTQGAYQTFFYVEVTDNMRINQGGGLVDEGEVIDVVEMSIPEAEAYAEALDNLSPPGFLFGLLWFLKNKSTTL</sequence>
<gene>
    <name evidence="13" type="ORF">ONE63_010207</name>
</gene>
<evidence type="ECO:0000256" key="7">
    <source>
        <dbReference type="ARBA" id="ARBA00051086"/>
    </source>
</evidence>
<comment type="subunit">
    <text evidence="3">Homodimer.</text>
</comment>
<keyword evidence="14" id="KW-1185">Reference proteome</keyword>
<name>A0AAV7XPN7_9NEOP</name>
<evidence type="ECO:0000256" key="4">
    <source>
        <dbReference type="ARBA" id="ARBA00022490"/>
    </source>
</evidence>
<dbReference type="Proteomes" id="UP001075354">
    <property type="component" value="Chromosome 8"/>
</dbReference>
<keyword evidence="5" id="KW-0378">Hydrolase</keyword>
<dbReference type="GO" id="GO:0005737">
    <property type="term" value="C:cytoplasm"/>
    <property type="evidence" value="ECO:0007669"/>
    <property type="project" value="UniProtKB-SubCell"/>
</dbReference>
<organism evidence="13 14">
    <name type="scientific">Megalurothrips usitatus</name>
    <name type="common">bean blossom thrips</name>
    <dbReference type="NCBI Taxonomy" id="439358"/>
    <lineage>
        <taxon>Eukaryota</taxon>
        <taxon>Metazoa</taxon>
        <taxon>Ecdysozoa</taxon>
        <taxon>Arthropoda</taxon>
        <taxon>Hexapoda</taxon>
        <taxon>Insecta</taxon>
        <taxon>Pterygota</taxon>
        <taxon>Neoptera</taxon>
        <taxon>Paraneoptera</taxon>
        <taxon>Thysanoptera</taxon>
        <taxon>Terebrantia</taxon>
        <taxon>Thripoidea</taxon>
        <taxon>Thripidae</taxon>
        <taxon>Megalurothrips</taxon>
    </lineage>
</organism>
<evidence type="ECO:0000256" key="1">
    <source>
        <dbReference type="ARBA" id="ARBA00001946"/>
    </source>
</evidence>
<keyword evidence="4" id="KW-0963">Cytoplasm</keyword>
<comment type="function">
    <text evidence="8">Hydrolyzes UDP-glucose to glucose 1-phosphate and UMP and ADP-ribose to ribose 5-phosphate and AMP. The physiological substrate is probably UDP-glucose. Poor activity on other substrates such as ADP-glucose, CDP-glucose, GDP-glucose and GDP-mannose.</text>
</comment>
<dbReference type="PROSITE" id="PS51462">
    <property type="entry name" value="NUDIX"/>
    <property type="match status" value="1"/>
</dbReference>
<evidence type="ECO:0000313" key="13">
    <source>
        <dbReference type="EMBL" id="KAJ1525392.1"/>
    </source>
</evidence>
<dbReference type="Gene3D" id="3.90.79.10">
    <property type="entry name" value="Nucleoside Triphosphate Pyrophosphohydrolase"/>
    <property type="match status" value="1"/>
</dbReference>
<dbReference type="InterPro" id="IPR015797">
    <property type="entry name" value="NUDIX_hydrolase-like_dom_sf"/>
</dbReference>
<evidence type="ECO:0000256" key="10">
    <source>
        <dbReference type="ARBA" id="ARBA00071467"/>
    </source>
</evidence>
<dbReference type="GO" id="GO:0019693">
    <property type="term" value="P:ribose phosphate metabolic process"/>
    <property type="evidence" value="ECO:0007669"/>
    <property type="project" value="TreeGrafter"/>
</dbReference>
<evidence type="ECO:0000256" key="11">
    <source>
        <dbReference type="ARBA" id="ARBA00080475"/>
    </source>
</evidence>
<evidence type="ECO:0000256" key="3">
    <source>
        <dbReference type="ARBA" id="ARBA00011738"/>
    </source>
</evidence>
<evidence type="ECO:0000256" key="5">
    <source>
        <dbReference type="ARBA" id="ARBA00022801"/>
    </source>
</evidence>
<evidence type="ECO:0000313" key="14">
    <source>
        <dbReference type="Proteomes" id="UP001075354"/>
    </source>
</evidence>
<evidence type="ECO:0000256" key="2">
    <source>
        <dbReference type="ARBA" id="ARBA00004496"/>
    </source>
</evidence>
<comment type="subcellular location">
    <subcellularLocation>
        <location evidence="2">Cytoplasm</location>
    </subcellularLocation>
</comment>
<dbReference type="FunFam" id="3.90.79.10:FF:000035">
    <property type="entry name" value="Uridine diphosphate glucose pyrophosphatase"/>
    <property type="match status" value="1"/>
</dbReference>